<organism evidence="3 4">
    <name type="scientific">Artemia franciscana</name>
    <name type="common">Brine shrimp</name>
    <name type="synonym">Artemia sanfranciscana</name>
    <dbReference type="NCBI Taxonomy" id="6661"/>
    <lineage>
        <taxon>Eukaryota</taxon>
        <taxon>Metazoa</taxon>
        <taxon>Ecdysozoa</taxon>
        <taxon>Arthropoda</taxon>
        <taxon>Crustacea</taxon>
        <taxon>Branchiopoda</taxon>
        <taxon>Anostraca</taxon>
        <taxon>Artemiidae</taxon>
        <taxon>Artemia</taxon>
    </lineage>
</organism>
<sequence>MGNTDGYNKQSLFYFATVLSLVQSVIGIVIGSLSVALFFCEPLLPNFINEEELETNTWLKFLYVYFYDVRTMNSCYDKRGETAFMFKRDPKAPTLEQGALITPGMYPISGKAITSPGYTNKYFMGYIVACFVWLVVSVLQLNGVIRKKYDFCVPWIIVTSGMCLFDLVLFGIYCVDLSITVDNLVTEKSPDWSLFYVSLFLPLYFSKLAFIIWVTNVVCTAQIIKAVSGLHKHHKLRSTDNTSRNDTLPPKKPDVVPDNDQVGKIIDTSPHQGSQPEAFIGGSMKPFQQLVDGDDDSFKDGRSSRSSSRLPVLRMSNSPKFKRSQEVLGERKHFPRASFEIPQKVNTEGMIKIEHNLLKSQGSIRSNSSDNDFRYQRPWSYLRPNQPLNKTFESRTTAKSNPKEGDYAAPYGKIYLGPQGLDLVQGHVSIEYMKNQLEELYCRPVSLTSEAETSYEASPDSIESAPLIITSENPELIVNAAQGSQFPTALSHIFENPLSLENLPKKHKNDDISVTGTIFGLTSNTVPDYKNSIEEIKIPLNNIDNSRYLSCPLITENNKSVLKLERESDSNRSLNSFTSEKYHFEQTIQSNDNKEICLNGSSKNASSPCISKSECLKRQKPESHFTGAELDPSVKISSVMNVQYTSLPKKTSKINVKTEDFFDRKIFKTAKKISKSETTLGGGPPKRKVKFSNYFVNHESGKSHEYTQVPSISNENLYESINYGISGNSKLCTNEFVIDKWALGSKDKKAQHFRKK</sequence>
<name>A0AA88I6K2_ARTSF</name>
<evidence type="ECO:0000256" key="1">
    <source>
        <dbReference type="SAM" id="MobiDB-lite"/>
    </source>
</evidence>
<comment type="caution">
    <text evidence="3">The sequence shown here is derived from an EMBL/GenBank/DDBJ whole genome shotgun (WGS) entry which is preliminary data.</text>
</comment>
<feature type="region of interest" description="Disordered" evidence="1">
    <location>
        <begin position="386"/>
        <end position="405"/>
    </location>
</feature>
<keyword evidence="2" id="KW-0472">Membrane</keyword>
<feature type="compositionally biased region" description="Polar residues" evidence="1">
    <location>
        <begin position="386"/>
        <end position="400"/>
    </location>
</feature>
<accession>A0AA88I6K2</accession>
<dbReference type="Proteomes" id="UP001187531">
    <property type="component" value="Unassembled WGS sequence"/>
</dbReference>
<evidence type="ECO:0000313" key="4">
    <source>
        <dbReference type="Proteomes" id="UP001187531"/>
    </source>
</evidence>
<feature type="transmembrane region" description="Helical" evidence="2">
    <location>
        <begin position="152"/>
        <end position="173"/>
    </location>
</feature>
<evidence type="ECO:0000313" key="3">
    <source>
        <dbReference type="EMBL" id="KAK2716207.1"/>
    </source>
</evidence>
<protein>
    <submittedName>
        <fullName evidence="3">Uncharacterized protein</fullName>
    </submittedName>
</protein>
<feature type="transmembrane region" description="Helical" evidence="2">
    <location>
        <begin position="12"/>
        <end position="39"/>
    </location>
</feature>
<gene>
    <name evidence="3" type="ORF">QYM36_010698</name>
</gene>
<keyword evidence="2" id="KW-0812">Transmembrane</keyword>
<reference evidence="3" key="1">
    <citation type="submission" date="2023-07" db="EMBL/GenBank/DDBJ databases">
        <title>Chromosome-level genome assembly of Artemia franciscana.</title>
        <authorList>
            <person name="Jo E."/>
        </authorList>
    </citation>
    <scope>NUCLEOTIDE SEQUENCE</scope>
    <source>
        <tissue evidence="3">Whole body</tissue>
    </source>
</reference>
<feature type="transmembrane region" description="Helical" evidence="2">
    <location>
        <begin position="193"/>
        <end position="215"/>
    </location>
</feature>
<feature type="transmembrane region" description="Helical" evidence="2">
    <location>
        <begin position="123"/>
        <end position="145"/>
    </location>
</feature>
<keyword evidence="4" id="KW-1185">Reference proteome</keyword>
<proteinExistence type="predicted"/>
<keyword evidence="2" id="KW-1133">Transmembrane helix</keyword>
<feature type="region of interest" description="Disordered" evidence="1">
    <location>
        <begin position="236"/>
        <end position="312"/>
    </location>
</feature>
<dbReference type="AlphaFoldDB" id="A0AA88I6K2"/>
<dbReference type="EMBL" id="JAVRJZ010000012">
    <property type="protein sequence ID" value="KAK2716207.1"/>
    <property type="molecule type" value="Genomic_DNA"/>
</dbReference>
<evidence type="ECO:0000256" key="2">
    <source>
        <dbReference type="SAM" id="Phobius"/>
    </source>
</evidence>